<reference evidence="6" key="2">
    <citation type="submission" date="2020-07" db="EMBL/GenBank/DDBJ databases">
        <authorList>
            <person name="Yu X."/>
        </authorList>
    </citation>
    <scope>NUCLEOTIDE SEQUENCE [LARGE SCALE GENOMIC DNA]</scope>
    <source>
        <strain evidence="6">24T</strain>
    </source>
</reference>
<keyword evidence="2" id="KW-0808">Transferase</keyword>
<dbReference type="InterPro" id="IPR055140">
    <property type="entry name" value="Thiolase_C_2"/>
</dbReference>
<dbReference type="AlphaFoldDB" id="A0A7D6IP85"/>
<dbReference type="Pfam" id="PF22691">
    <property type="entry name" value="Thiolase_C_1"/>
    <property type="match status" value="1"/>
</dbReference>
<evidence type="ECO:0000313" key="7">
    <source>
        <dbReference type="Proteomes" id="UP000510682"/>
    </source>
</evidence>
<evidence type="ECO:0000256" key="2">
    <source>
        <dbReference type="ARBA" id="ARBA00022679"/>
    </source>
</evidence>
<keyword evidence="7" id="KW-1185">Reference proteome</keyword>
<dbReference type="PANTHER" id="PTHR18919">
    <property type="entry name" value="ACETYL-COA C-ACYLTRANSFERASE"/>
    <property type="match status" value="1"/>
</dbReference>
<dbReference type="PANTHER" id="PTHR18919:SF139">
    <property type="entry name" value="THIOLASE-LIKE PROTEIN TYPE 1 ADDITIONAL C-TERMINAL DOMAIN-CONTAINING PROTEIN"/>
    <property type="match status" value="1"/>
</dbReference>
<accession>A0A7D6IP85</accession>
<dbReference type="EMBL" id="CP059165">
    <property type="protein sequence ID" value="QLL08700.1"/>
    <property type="molecule type" value="Genomic_DNA"/>
</dbReference>
<reference evidence="6" key="1">
    <citation type="submission" date="2020-07" db="EMBL/GenBank/DDBJ databases">
        <title>Description of Mycobacterium gordonae subsp. intergordonae subsp.nov. and Mycobacterium gordonae subsp. gordonae subsp. nov.</title>
        <authorList>
            <person name="Huang H."/>
        </authorList>
    </citation>
    <scope>NUCLEOTIDE SEQUENCE [LARGE SCALE GENOMIC DNA]</scope>
    <source>
        <strain evidence="6">24T</strain>
    </source>
</reference>
<dbReference type="RefSeq" id="WP_180917285.1">
    <property type="nucleotide sequence ID" value="NZ_CP059165.1"/>
</dbReference>
<evidence type="ECO:0000259" key="4">
    <source>
        <dbReference type="Pfam" id="PF18313"/>
    </source>
</evidence>
<comment type="similarity">
    <text evidence="1">Belongs to the thiolase-like superfamily. Thiolase family.</text>
</comment>
<evidence type="ECO:0000256" key="3">
    <source>
        <dbReference type="ARBA" id="ARBA00023315"/>
    </source>
</evidence>
<dbReference type="SUPFAM" id="SSF53901">
    <property type="entry name" value="Thiolase-like"/>
    <property type="match status" value="2"/>
</dbReference>
<dbReference type="KEGG" id="mgor:H0P51_07215"/>
<dbReference type="Pfam" id="PF18313">
    <property type="entry name" value="TLP1_add_C"/>
    <property type="match status" value="1"/>
</dbReference>
<feature type="domain" description="Thiolase-like protein type 1 additional C-terminal" evidence="4">
    <location>
        <begin position="407"/>
        <end position="480"/>
    </location>
</feature>
<evidence type="ECO:0000256" key="1">
    <source>
        <dbReference type="ARBA" id="ARBA00010982"/>
    </source>
</evidence>
<dbReference type="GO" id="GO:0016746">
    <property type="term" value="F:acyltransferase activity"/>
    <property type="evidence" value="ECO:0007669"/>
    <property type="project" value="UniProtKB-KW"/>
</dbReference>
<dbReference type="Gene3D" id="3.40.47.10">
    <property type="match status" value="1"/>
</dbReference>
<organism evidence="6 7">
    <name type="scientific">Mycobacterium vicinigordonae</name>
    <dbReference type="NCBI Taxonomy" id="1719132"/>
    <lineage>
        <taxon>Bacteria</taxon>
        <taxon>Bacillati</taxon>
        <taxon>Actinomycetota</taxon>
        <taxon>Actinomycetes</taxon>
        <taxon>Mycobacteriales</taxon>
        <taxon>Mycobacteriaceae</taxon>
        <taxon>Mycobacterium</taxon>
    </lineage>
</organism>
<sequence>MAIDGRTPVIVGVGQVTIADVQAPEPIALLERAAWAAADDAGTDAILAALQSIRIVRIMSRGYPDPAALLVERIGVPSVHRGITTSGGNHPQALINRTAHEIANEGLDLALIGGAESWRTRSAAKKRGDRLDWSKQDSAAIPDDTYGDDEPFFHADEAAVGIERPGQMYAIFETALRNALGLEPEAHLRRISELWSRFSSVASRNPYAAIPRTYTPEQISTVSDENRMINYPYPKLMNSNIVVDQSAALIMCSVERARALGIDDSRWVFPWSGAEAFGTATASTRDNLAESPAIRVAGRTALALAGVEVDDVDLVDLYSCFPSAVQVAASELGLSLDRELTATGGLTFAGGPANNYTTHAIASLVPLLRTRPDDVAIATANGGMLSKHAIGVYSGTPPRTTFRRANVQAEVDEFPSRALAKGYAGTATVEAYTIEFDSARAPARVLTAALTPDGARTWHASVEPSVIEHALAGDLIGRPIATA</sequence>
<gene>
    <name evidence="6" type="ORF">H0P51_07215</name>
</gene>
<feature type="domain" description="Thiolase C-terminal" evidence="5">
    <location>
        <begin position="276"/>
        <end position="334"/>
    </location>
</feature>
<dbReference type="InterPro" id="IPR040771">
    <property type="entry name" value="TLP1_add_C"/>
</dbReference>
<evidence type="ECO:0000313" key="6">
    <source>
        <dbReference type="EMBL" id="QLL08700.1"/>
    </source>
</evidence>
<name>A0A7D6IP85_9MYCO</name>
<proteinExistence type="inferred from homology"/>
<evidence type="ECO:0000259" key="5">
    <source>
        <dbReference type="Pfam" id="PF22691"/>
    </source>
</evidence>
<protein>
    <submittedName>
        <fullName evidence="6">Uncharacterized protein</fullName>
    </submittedName>
</protein>
<keyword evidence="3" id="KW-0012">Acyltransferase</keyword>
<dbReference type="InterPro" id="IPR016039">
    <property type="entry name" value="Thiolase-like"/>
</dbReference>
<dbReference type="Proteomes" id="UP000510682">
    <property type="component" value="Chromosome"/>
</dbReference>
<dbReference type="Gene3D" id="2.40.50.840">
    <property type="match status" value="1"/>
</dbReference>